<gene>
    <name evidence="6" type="ORF">HICCMSTLAB_LOCUS13730</name>
</gene>
<dbReference type="PRINTS" id="PR01219">
    <property type="entry name" value="APOLIPOPROTD"/>
</dbReference>
<evidence type="ECO:0000256" key="2">
    <source>
        <dbReference type="ARBA" id="ARBA00019890"/>
    </source>
</evidence>
<dbReference type="GO" id="GO:0006629">
    <property type="term" value="P:lipid metabolic process"/>
    <property type="evidence" value="ECO:0007669"/>
    <property type="project" value="TreeGrafter"/>
</dbReference>
<evidence type="ECO:0000256" key="3">
    <source>
        <dbReference type="ARBA" id="ARBA00023283"/>
    </source>
</evidence>
<feature type="signal peptide" evidence="4">
    <location>
        <begin position="1"/>
        <end position="17"/>
    </location>
</feature>
<feature type="chain" id="PRO_5035350923" description="Apolipoprotein D" evidence="4">
    <location>
        <begin position="18"/>
        <end position="184"/>
    </location>
</feature>
<keyword evidence="3" id="KW-0873">Pyrrolidone carboxylic acid</keyword>
<dbReference type="InterPro" id="IPR022271">
    <property type="entry name" value="Lipocalin_ApoD"/>
</dbReference>
<evidence type="ECO:0000256" key="4">
    <source>
        <dbReference type="PIRNR" id="PIRNR036893"/>
    </source>
</evidence>
<dbReference type="GO" id="GO:0008289">
    <property type="term" value="F:lipid binding"/>
    <property type="evidence" value="ECO:0007669"/>
    <property type="project" value="InterPro"/>
</dbReference>
<dbReference type="AlphaFoldDB" id="A0A8J2HSK4"/>
<keyword evidence="7" id="KW-1185">Reference proteome</keyword>
<dbReference type="GO" id="GO:0042246">
    <property type="term" value="P:tissue regeneration"/>
    <property type="evidence" value="ECO:0007669"/>
    <property type="project" value="InterPro"/>
</dbReference>
<accession>A0A8J2HSK4</accession>
<sequence>MMFGLTIICCVTAAAYGQFFNLGRCPEPHTPFVLDFDRFAGKYYEIERSFNNWDEVGGKCPTSYYIQIPDNELLVIHSDISEITNMQSGLIGKATVNGAKLSIHYHSPIMGDKTRDVWVIDTDHDTFAILWACTNYGFIHVTYGWTLVKKSYINRDFSAQIQAAFKRAKIPLMSMRKVDHTNCP</sequence>
<dbReference type="Proteomes" id="UP000786811">
    <property type="component" value="Unassembled WGS sequence"/>
</dbReference>
<dbReference type="PIRSF" id="PIRSF036893">
    <property type="entry name" value="Lipocalin_ApoD"/>
    <property type="match status" value="1"/>
</dbReference>
<evidence type="ECO:0000313" key="6">
    <source>
        <dbReference type="EMBL" id="CAG5109094.1"/>
    </source>
</evidence>
<dbReference type="GO" id="GO:0000302">
    <property type="term" value="P:response to reactive oxygen species"/>
    <property type="evidence" value="ECO:0007669"/>
    <property type="project" value="TreeGrafter"/>
</dbReference>
<dbReference type="EMBL" id="CAJNRD030001124">
    <property type="protein sequence ID" value="CAG5109094.1"/>
    <property type="molecule type" value="Genomic_DNA"/>
</dbReference>
<keyword evidence="4" id="KW-0732">Signal</keyword>
<dbReference type="GO" id="GO:0005737">
    <property type="term" value="C:cytoplasm"/>
    <property type="evidence" value="ECO:0007669"/>
    <property type="project" value="TreeGrafter"/>
</dbReference>
<reference evidence="6" key="1">
    <citation type="submission" date="2021-04" db="EMBL/GenBank/DDBJ databases">
        <authorList>
            <person name="Chebbi M.A.C M."/>
        </authorList>
    </citation>
    <scope>NUCLEOTIDE SEQUENCE</scope>
</reference>
<dbReference type="SUPFAM" id="SSF50814">
    <property type="entry name" value="Lipocalins"/>
    <property type="match status" value="1"/>
</dbReference>
<dbReference type="PANTHER" id="PTHR10612">
    <property type="entry name" value="APOLIPOPROTEIN D"/>
    <property type="match status" value="1"/>
</dbReference>
<dbReference type="InterPro" id="IPR012674">
    <property type="entry name" value="Calycin"/>
</dbReference>
<dbReference type="InterPro" id="IPR002969">
    <property type="entry name" value="ApolipopD"/>
</dbReference>
<comment type="similarity">
    <text evidence="1 4">Belongs to the calycin superfamily. Lipocalin family.</text>
</comment>
<comment type="caution">
    <text evidence="6">The sequence shown here is derived from an EMBL/GenBank/DDBJ whole genome shotgun (WGS) entry which is preliminary data.</text>
</comment>
<evidence type="ECO:0000259" key="5">
    <source>
        <dbReference type="Pfam" id="PF00061"/>
    </source>
</evidence>
<evidence type="ECO:0000256" key="1">
    <source>
        <dbReference type="ARBA" id="ARBA00006889"/>
    </source>
</evidence>
<dbReference type="OrthoDB" id="565904at2759"/>
<dbReference type="InterPro" id="IPR000566">
    <property type="entry name" value="Lipocln_cytosolic_FA-bd_dom"/>
</dbReference>
<dbReference type="GO" id="GO:0006869">
    <property type="term" value="P:lipid transport"/>
    <property type="evidence" value="ECO:0007669"/>
    <property type="project" value="InterPro"/>
</dbReference>
<organism evidence="6 7">
    <name type="scientific">Cotesia congregata</name>
    <name type="common">Parasitoid wasp</name>
    <name type="synonym">Apanteles congregatus</name>
    <dbReference type="NCBI Taxonomy" id="51543"/>
    <lineage>
        <taxon>Eukaryota</taxon>
        <taxon>Metazoa</taxon>
        <taxon>Ecdysozoa</taxon>
        <taxon>Arthropoda</taxon>
        <taxon>Hexapoda</taxon>
        <taxon>Insecta</taxon>
        <taxon>Pterygota</taxon>
        <taxon>Neoptera</taxon>
        <taxon>Endopterygota</taxon>
        <taxon>Hymenoptera</taxon>
        <taxon>Apocrita</taxon>
        <taxon>Ichneumonoidea</taxon>
        <taxon>Braconidae</taxon>
        <taxon>Microgastrinae</taxon>
        <taxon>Cotesia</taxon>
    </lineage>
</organism>
<dbReference type="GO" id="GO:0007420">
    <property type="term" value="P:brain development"/>
    <property type="evidence" value="ECO:0007669"/>
    <property type="project" value="InterPro"/>
</dbReference>
<name>A0A8J2HSK4_COTCN</name>
<evidence type="ECO:0000313" key="7">
    <source>
        <dbReference type="Proteomes" id="UP000786811"/>
    </source>
</evidence>
<dbReference type="Pfam" id="PF00061">
    <property type="entry name" value="Lipocalin"/>
    <property type="match status" value="1"/>
</dbReference>
<dbReference type="Gene3D" id="2.40.128.20">
    <property type="match status" value="1"/>
</dbReference>
<protein>
    <recommendedName>
        <fullName evidence="2">Apolipoprotein D</fullName>
    </recommendedName>
</protein>
<dbReference type="PANTHER" id="PTHR10612:SF34">
    <property type="entry name" value="APOLIPOPROTEIN D"/>
    <property type="match status" value="1"/>
</dbReference>
<proteinExistence type="inferred from homology"/>
<feature type="domain" description="Lipocalin/cytosolic fatty-acid binding" evidence="5">
    <location>
        <begin position="40"/>
        <end position="179"/>
    </location>
</feature>